<dbReference type="Proteomes" id="UP000297398">
    <property type="component" value="Segment"/>
</dbReference>
<evidence type="ECO:0000313" key="2">
    <source>
        <dbReference type="EMBL" id="AET72542.1"/>
    </source>
</evidence>
<protein>
    <submittedName>
        <fullName evidence="2">Uncharacterized protein</fullName>
    </submittedName>
</protein>
<accession>G8EYG2</accession>
<reference evidence="2 3" key="1">
    <citation type="submission" date="2010-12" db="EMBL/GenBank/DDBJ databases">
        <title>The Genome Sequence of Synechococcus phage S-CBP42.</title>
        <authorList>
            <consortium name="The Broad Institute Genome Sequencing Platform"/>
            <person name="Henn M.R."/>
            <person name="Chen F."/>
            <person name="Wang K."/>
            <person name="Levin J."/>
            <person name="Malboeuf C."/>
            <person name="Casali M."/>
            <person name="Russ C."/>
            <person name="Lennon N."/>
            <person name="Chapman S.B."/>
            <person name="Erlich R."/>
            <person name="Young S.K."/>
            <person name="Yandava C."/>
            <person name="Zeng Q."/>
            <person name="Alvarado L."/>
            <person name="Anderson S."/>
            <person name="Berlin A."/>
            <person name="Chen Z."/>
            <person name="Freedman E."/>
            <person name="Gellesch M."/>
            <person name="Goldberg J."/>
            <person name="Green L."/>
            <person name="Griggs A."/>
            <person name="Gujja S."/>
            <person name="Heilman E.R."/>
            <person name="Heiman D."/>
            <person name="Hollinger A."/>
            <person name="Howarth C."/>
            <person name="Larson L."/>
            <person name="Mehta T."/>
            <person name="Pearson M."/>
            <person name="Roberts A."/>
            <person name="Ryan E."/>
            <person name="Saif S."/>
            <person name="Shea T."/>
            <person name="Shenoy N."/>
            <person name="Sisk P."/>
            <person name="Stolte C."/>
            <person name="Sykes S."/>
            <person name="White J."/>
            <person name="Haas B."/>
            <person name="Nusbaum C."/>
            <person name="Birren B."/>
        </authorList>
    </citation>
    <scope>NUCLEOTIDE SEQUENCE [LARGE SCALE GENOMIC DNA]</scope>
</reference>
<dbReference type="Gene3D" id="3.30.40.220">
    <property type="match status" value="1"/>
</dbReference>
<evidence type="ECO:0000313" key="3">
    <source>
        <dbReference type="Proteomes" id="UP000297398"/>
    </source>
</evidence>
<gene>
    <name evidence="2" type="ORF">SXGG_00046</name>
</gene>
<name>G8EYG2_9CAUD</name>
<dbReference type="EMBL" id="JF974300">
    <property type="protein sequence ID" value="AET72542.1"/>
    <property type="molecule type" value="Genomic_DNA"/>
</dbReference>
<sequence>MLNTKSSSDVPSIPNTKSETPGQIATRSCPKCGAEKPLTDFKKLKSNCNQCKDCLSKYNADYWNAMEDHYYLWYVARSRCRKNGREFNITPEDVKAVMTDTCPYLEIPIRRYPNVPCKGKRAMQRNDSISLDRIDSNKGYTPDNIIVCSWRANALLSNASSAEMALLTMNFQRILNSTQPNETTDALN</sequence>
<proteinExistence type="predicted"/>
<organism evidence="2 3">
    <name type="scientific">Synechococcus phage S-CBP42</name>
    <dbReference type="NCBI Taxonomy" id="461711"/>
    <lineage>
        <taxon>Viruses</taxon>
        <taxon>Duplodnaviria</taxon>
        <taxon>Heunggongvirae</taxon>
        <taxon>Uroviricota</taxon>
        <taxon>Caudoviricetes</taxon>
        <taxon>Autographivirales</taxon>
        <taxon>Aegirvirus</taxon>
        <taxon>Aegirvirus SCBP42</taxon>
    </lineage>
</organism>
<evidence type="ECO:0000256" key="1">
    <source>
        <dbReference type="SAM" id="MobiDB-lite"/>
    </source>
</evidence>
<feature type="region of interest" description="Disordered" evidence="1">
    <location>
        <begin position="1"/>
        <end position="26"/>
    </location>
</feature>